<dbReference type="EMBL" id="CM042024">
    <property type="protein sequence ID" value="KAI3811735.1"/>
    <property type="molecule type" value="Genomic_DNA"/>
</dbReference>
<evidence type="ECO:0000313" key="1">
    <source>
        <dbReference type="EMBL" id="KAI3811735.1"/>
    </source>
</evidence>
<proteinExistence type="predicted"/>
<dbReference type="Proteomes" id="UP001056120">
    <property type="component" value="Linkage Group LG07"/>
</dbReference>
<reference evidence="1 2" key="2">
    <citation type="journal article" date="2022" name="Mol. Ecol. Resour.">
        <title>The genomes of chicory, endive, great burdock and yacon provide insights into Asteraceae paleo-polyploidization history and plant inulin production.</title>
        <authorList>
            <person name="Fan W."/>
            <person name="Wang S."/>
            <person name="Wang H."/>
            <person name="Wang A."/>
            <person name="Jiang F."/>
            <person name="Liu H."/>
            <person name="Zhao H."/>
            <person name="Xu D."/>
            <person name="Zhang Y."/>
        </authorList>
    </citation>
    <scope>NUCLEOTIDE SEQUENCE [LARGE SCALE GENOMIC DNA]</scope>
    <source>
        <strain evidence="2">cv. Yunnan</strain>
        <tissue evidence="1">Leaves</tissue>
    </source>
</reference>
<keyword evidence="2" id="KW-1185">Reference proteome</keyword>
<accession>A0ACB9IW45</accession>
<evidence type="ECO:0000313" key="2">
    <source>
        <dbReference type="Proteomes" id="UP001056120"/>
    </source>
</evidence>
<reference evidence="2" key="1">
    <citation type="journal article" date="2022" name="Mol. Ecol. Resour.">
        <title>The genomes of chicory, endive, great burdock and yacon provide insights into Asteraceae palaeo-polyploidization history and plant inulin production.</title>
        <authorList>
            <person name="Fan W."/>
            <person name="Wang S."/>
            <person name="Wang H."/>
            <person name="Wang A."/>
            <person name="Jiang F."/>
            <person name="Liu H."/>
            <person name="Zhao H."/>
            <person name="Xu D."/>
            <person name="Zhang Y."/>
        </authorList>
    </citation>
    <scope>NUCLEOTIDE SEQUENCE [LARGE SCALE GENOMIC DNA]</scope>
    <source>
        <strain evidence="2">cv. Yunnan</strain>
    </source>
</reference>
<protein>
    <submittedName>
        <fullName evidence="1">Uncharacterized protein</fullName>
    </submittedName>
</protein>
<sequence length="129" mass="14598">MMRVALTYEEWAHAAKMLDKESPILNEHDVMMRSLRQVLKLIKRDEVSTQLRMVCDSDSDTDTDIDTDKLLLEEKLAFMHETRHAFGRTALLLSGGVSLGAFHVCVGKTYDMTTCILGITLAHLVEMEV</sequence>
<comment type="caution">
    <text evidence="1">The sequence shown here is derived from an EMBL/GenBank/DDBJ whole genome shotgun (WGS) entry which is preliminary data.</text>
</comment>
<gene>
    <name evidence="1" type="ORF">L1987_21464</name>
</gene>
<name>A0ACB9IW45_9ASTR</name>
<organism evidence="1 2">
    <name type="scientific">Smallanthus sonchifolius</name>
    <dbReference type="NCBI Taxonomy" id="185202"/>
    <lineage>
        <taxon>Eukaryota</taxon>
        <taxon>Viridiplantae</taxon>
        <taxon>Streptophyta</taxon>
        <taxon>Embryophyta</taxon>
        <taxon>Tracheophyta</taxon>
        <taxon>Spermatophyta</taxon>
        <taxon>Magnoliopsida</taxon>
        <taxon>eudicotyledons</taxon>
        <taxon>Gunneridae</taxon>
        <taxon>Pentapetalae</taxon>
        <taxon>asterids</taxon>
        <taxon>campanulids</taxon>
        <taxon>Asterales</taxon>
        <taxon>Asteraceae</taxon>
        <taxon>Asteroideae</taxon>
        <taxon>Heliantheae alliance</taxon>
        <taxon>Millerieae</taxon>
        <taxon>Smallanthus</taxon>
    </lineage>
</organism>